<dbReference type="InterPro" id="IPR001451">
    <property type="entry name" value="Hexapep"/>
</dbReference>
<evidence type="ECO:0000256" key="1">
    <source>
        <dbReference type="ARBA" id="ARBA00007274"/>
    </source>
</evidence>
<feature type="domain" description="Maltose/galactoside acetyltransferase" evidence="4">
    <location>
        <begin position="5"/>
        <end position="59"/>
    </location>
</feature>
<gene>
    <name evidence="5" type="ORF">BN53_01975</name>
</gene>
<dbReference type="SUPFAM" id="SSF51161">
    <property type="entry name" value="Trimeric LpxA-like enzymes"/>
    <property type="match status" value="1"/>
</dbReference>
<dbReference type="InterPro" id="IPR011004">
    <property type="entry name" value="Trimer_LpxA-like_sf"/>
</dbReference>
<dbReference type="PANTHER" id="PTHR23416">
    <property type="entry name" value="SIALIC ACID SYNTHASE-RELATED"/>
    <property type="match status" value="1"/>
</dbReference>
<dbReference type="OrthoDB" id="9812571at2"/>
<comment type="similarity">
    <text evidence="1">Belongs to the transferase hexapeptide repeat family.</text>
</comment>
<dbReference type="EC" id="2.3.1.18" evidence="5"/>
<evidence type="ECO:0000259" key="4">
    <source>
        <dbReference type="SMART" id="SM01266"/>
    </source>
</evidence>
<dbReference type="GO" id="GO:0008870">
    <property type="term" value="F:galactoside O-acetyltransferase activity"/>
    <property type="evidence" value="ECO:0007669"/>
    <property type="project" value="UniProtKB-EC"/>
</dbReference>
<dbReference type="InterPro" id="IPR024688">
    <property type="entry name" value="Mac_dom"/>
</dbReference>
<dbReference type="InterPro" id="IPR051159">
    <property type="entry name" value="Hexapeptide_acetyltransf"/>
</dbReference>
<dbReference type="Proteomes" id="UP000009311">
    <property type="component" value="Unassembled WGS sequence"/>
</dbReference>
<protein>
    <submittedName>
        <fullName evidence="5">Galactoside O-acetyltransferase</fullName>
        <ecNumber evidence="5">2.3.1.18</ecNumber>
    </submittedName>
</protein>
<dbReference type="eggNOG" id="COG0110">
    <property type="taxonomic scope" value="Bacteria"/>
</dbReference>
<dbReference type="AlphaFoldDB" id="I7LAN4"/>
<organism evidence="5 6">
    <name type="scientific">Lactobacillus pasteurii DSM 23907 = CRBIP 24.76</name>
    <dbReference type="NCBI Taxonomy" id="1423790"/>
    <lineage>
        <taxon>Bacteria</taxon>
        <taxon>Bacillati</taxon>
        <taxon>Bacillota</taxon>
        <taxon>Bacilli</taxon>
        <taxon>Lactobacillales</taxon>
        <taxon>Lactobacillaceae</taxon>
        <taxon>Lactobacillus</taxon>
    </lineage>
</organism>
<dbReference type="PATRIC" id="fig|1423790.3.peg.963"/>
<dbReference type="RefSeq" id="WP_009559424.1">
    <property type="nucleotide sequence ID" value="NZ_AYZN01000002.1"/>
</dbReference>
<dbReference type="STRING" id="1423790.BN53_01975"/>
<dbReference type="Gene3D" id="2.160.10.10">
    <property type="entry name" value="Hexapeptide repeat proteins"/>
    <property type="match status" value="1"/>
</dbReference>
<accession>I7LAN4</accession>
<dbReference type="Pfam" id="PF12464">
    <property type="entry name" value="Mac"/>
    <property type="match status" value="1"/>
</dbReference>
<evidence type="ECO:0000313" key="5">
    <source>
        <dbReference type="EMBL" id="CCI84871.1"/>
    </source>
</evidence>
<dbReference type="Pfam" id="PF00132">
    <property type="entry name" value="Hexapep"/>
    <property type="match status" value="1"/>
</dbReference>
<dbReference type="PANTHER" id="PTHR23416:SF23">
    <property type="entry name" value="ACETYLTRANSFERASE C18B11.09C-RELATED"/>
    <property type="match status" value="1"/>
</dbReference>
<reference evidence="5 6" key="1">
    <citation type="submission" date="2012-06" db="EMBL/GenBank/DDBJ databases">
        <title>Draft Genome Sequence of Lactobacillus pasteurii CRBIP 24.76T.</title>
        <authorList>
            <person name="Cousin S."/>
            <person name="Bouchier C."/>
            <person name="Loux V."/>
            <person name="Ma L."/>
            <person name="Creno S."/>
            <person name="Bizet C."/>
            <person name="Clermont D."/>
        </authorList>
    </citation>
    <scope>NUCLEOTIDE SEQUENCE [LARGE SCALE GENOMIC DNA]</scope>
    <source>
        <strain evidence="6">CRBIP 24.76T</strain>
    </source>
</reference>
<dbReference type="SMART" id="SM01266">
    <property type="entry name" value="Mac"/>
    <property type="match status" value="1"/>
</dbReference>
<proteinExistence type="inferred from homology"/>
<comment type="caution">
    <text evidence="5">The sequence shown here is derived from an EMBL/GenBank/DDBJ whole genome shotgun (WGS) entry which is preliminary data.</text>
</comment>
<keyword evidence="6" id="KW-1185">Reference proteome</keyword>
<dbReference type="FunFam" id="2.160.10.10:FF:000025">
    <property type="entry name" value="Hexapeptide-repeat containing-acetyltransferase"/>
    <property type="match status" value="1"/>
</dbReference>
<dbReference type="EMBL" id="CAKD01000013">
    <property type="protein sequence ID" value="CCI84871.1"/>
    <property type="molecule type" value="Genomic_DNA"/>
</dbReference>
<keyword evidence="2 5" id="KW-0808">Transferase</keyword>
<evidence type="ECO:0000313" key="6">
    <source>
        <dbReference type="Proteomes" id="UP000009311"/>
    </source>
</evidence>
<dbReference type="CDD" id="cd03357">
    <property type="entry name" value="LbH_MAT_GAT"/>
    <property type="match status" value="1"/>
</dbReference>
<sequence length="204" mass="22502">MEENTLNMLAGKPYRPGTDELRSFSRRAHRLSWEYNQLPDTETEQRNKILDELCPDHGKGLYLQGPIQFDYGRFTHFGENCYANFNLTVLDTCPITIGNNVMFGPNVTLATPLHPLVAEQRRARVQADGKFDDIEYGAPITIGDDCWLASGVTVCPGVTIGKGCVIGAGSVVTKDIPDNSLAVGVPAKVVRQITDEDRLEGMPY</sequence>
<name>I7LAN4_9LACO</name>
<evidence type="ECO:0000256" key="3">
    <source>
        <dbReference type="ARBA" id="ARBA00023315"/>
    </source>
</evidence>
<evidence type="ECO:0000256" key="2">
    <source>
        <dbReference type="ARBA" id="ARBA00022679"/>
    </source>
</evidence>
<keyword evidence="3 5" id="KW-0012">Acyltransferase</keyword>